<dbReference type="Proteomes" id="UP000523795">
    <property type="component" value="Unassembled WGS sequence"/>
</dbReference>
<reference evidence="1 2" key="1">
    <citation type="submission" date="2020-04" db="EMBL/GenBank/DDBJ databases">
        <authorList>
            <person name="Liu S."/>
        </authorList>
    </citation>
    <scope>NUCLEOTIDE SEQUENCE [LARGE SCALE GENOMIC DNA]</scope>
    <source>
        <strain evidence="1 2">CGMCC 1.15091</strain>
    </source>
</reference>
<dbReference type="EMBL" id="JAAZSR010000017">
    <property type="protein sequence ID" value="NKX49436.1"/>
    <property type="molecule type" value="Genomic_DNA"/>
</dbReference>
<comment type="caution">
    <text evidence="1">The sequence shown here is derived from an EMBL/GenBank/DDBJ whole genome shotgun (WGS) entry which is preliminary data.</text>
</comment>
<keyword evidence="2" id="KW-1185">Reference proteome</keyword>
<organism evidence="1 2">
    <name type="scientific">Arthrobacter deserti</name>
    <dbReference type="NCBI Taxonomy" id="1742687"/>
    <lineage>
        <taxon>Bacteria</taxon>
        <taxon>Bacillati</taxon>
        <taxon>Actinomycetota</taxon>
        <taxon>Actinomycetes</taxon>
        <taxon>Micrococcales</taxon>
        <taxon>Micrococcaceae</taxon>
        <taxon>Arthrobacter</taxon>
    </lineage>
</organism>
<accession>A0ABX1JMI6</accession>
<sequence length="113" mass="11172">MKLHLETSTLPLSIASIDSTVYLDTGTASAPASGLGAPAGLSQGQTHMLAAVACRAGEGEAAEWALDQANASCEGQIVAALSAGLSYEMVAEAAGLCTSAIAEVVAAQAPRLV</sequence>
<gene>
    <name evidence="1" type="ORF">HER39_02335</name>
</gene>
<evidence type="ECO:0000313" key="1">
    <source>
        <dbReference type="EMBL" id="NKX49436.1"/>
    </source>
</evidence>
<proteinExistence type="predicted"/>
<protein>
    <submittedName>
        <fullName evidence="1">Uncharacterized protein</fullName>
    </submittedName>
</protein>
<evidence type="ECO:0000313" key="2">
    <source>
        <dbReference type="Proteomes" id="UP000523795"/>
    </source>
</evidence>
<name>A0ABX1JMI6_9MICC</name>